<dbReference type="SUPFAM" id="SSF47413">
    <property type="entry name" value="lambda repressor-like DNA-binding domains"/>
    <property type="match status" value="1"/>
</dbReference>
<dbReference type="Pfam" id="PF19054">
    <property type="entry name" value="DUF5753"/>
    <property type="match status" value="1"/>
</dbReference>
<dbReference type="Gene3D" id="1.10.260.40">
    <property type="entry name" value="lambda repressor-like DNA-binding domains"/>
    <property type="match status" value="1"/>
</dbReference>
<dbReference type="InterPro" id="IPR043917">
    <property type="entry name" value="DUF5753"/>
</dbReference>
<organism evidence="2 3">
    <name type="scientific">Nocardiopsis sediminis</name>
    <dbReference type="NCBI Taxonomy" id="1778267"/>
    <lineage>
        <taxon>Bacteria</taxon>
        <taxon>Bacillati</taxon>
        <taxon>Actinomycetota</taxon>
        <taxon>Actinomycetes</taxon>
        <taxon>Streptosporangiales</taxon>
        <taxon>Nocardiopsidaceae</taxon>
        <taxon>Nocardiopsis</taxon>
    </lineage>
</organism>
<sequence>MANEVDPGWKQFGTHVKRMRDQAGFTQDRVHGMTGISKSMLSAIENSARAPKRSHAELLDKAFSTGGAMVRLWLDIHGSVDVPEWWRDIGAMERNAVEIREYQMTLFPGLIQTSTYARALMLAGRPWDPPEEVERDVESRIARRDQLRDAVFLWFVVDEFALRRRVGNSAVMRDQMTRILDLVAEKRIRFQVIPDGLVDHPGLSGPIRILDFADRSPVVLAEHRMGEDVVTAPRKVRQCRSLFGALQAEALSPSESARMITRIREEYA</sequence>
<dbReference type="InterPro" id="IPR010982">
    <property type="entry name" value="Lambda_DNA-bd_dom_sf"/>
</dbReference>
<dbReference type="RefSeq" id="WP_378530743.1">
    <property type="nucleotide sequence ID" value="NZ_JBHSBH010000004.1"/>
</dbReference>
<evidence type="ECO:0000313" key="2">
    <source>
        <dbReference type="EMBL" id="MFC3995544.1"/>
    </source>
</evidence>
<evidence type="ECO:0000259" key="1">
    <source>
        <dbReference type="PROSITE" id="PS50943"/>
    </source>
</evidence>
<proteinExistence type="predicted"/>
<dbReference type="EMBL" id="JBHSBH010000004">
    <property type="protein sequence ID" value="MFC3995544.1"/>
    <property type="molecule type" value="Genomic_DNA"/>
</dbReference>
<feature type="domain" description="HTH cro/C1-type" evidence="1">
    <location>
        <begin position="16"/>
        <end position="63"/>
    </location>
</feature>
<dbReference type="InterPro" id="IPR001387">
    <property type="entry name" value="Cro/C1-type_HTH"/>
</dbReference>
<dbReference type="SMART" id="SM00530">
    <property type="entry name" value="HTH_XRE"/>
    <property type="match status" value="1"/>
</dbReference>
<gene>
    <name evidence="2" type="ORF">ACFOVU_06440</name>
</gene>
<dbReference type="PROSITE" id="PS50943">
    <property type="entry name" value="HTH_CROC1"/>
    <property type="match status" value="1"/>
</dbReference>
<accession>A0ABV8FHI5</accession>
<evidence type="ECO:0000313" key="3">
    <source>
        <dbReference type="Proteomes" id="UP001595847"/>
    </source>
</evidence>
<reference evidence="3" key="1">
    <citation type="journal article" date="2019" name="Int. J. Syst. Evol. Microbiol.">
        <title>The Global Catalogue of Microorganisms (GCM) 10K type strain sequencing project: providing services to taxonomists for standard genome sequencing and annotation.</title>
        <authorList>
            <consortium name="The Broad Institute Genomics Platform"/>
            <consortium name="The Broad Institute Genome Sequencing Center for Infectious Disease"/>
            <person name="Wu L."/>
            <person name="Ma J."/>
        </authorList>
    </citation>
    <scope>NUCLEOTIDE SEQUENCE [LARGE SCALE GENOMIC DNA]</scope>
    <source>
        <strain evidence="3">TBRC 1826</strain>
    </source>
</reference>
<comment type="caution">
    <text evidence="2">The sequence shown here is derived from an EMBL/GenBank/DDBJ whole genome shotgun (WGS) entry which is preliminary data.</text>
</comment>
<dbReference type="Proteomes" id="UP001595847">
    <property type="component" value="Unassembled WGS sequence"/>
</dbReference>
<dbReference type="Pfam" id="PF13560">
    <property type="entry name" value="HTH_31"/>
    <property type="match status" value="1"/>
</dbReference>
<protein>
    <submittedName>
        <fullName evidence="2">Helix-turn-helix domain-containing protein</fullName>
    </submittedName>
</protein>
<name>A0ABV8FHI5_9ACTN</name>
<dbReference type="CDD" id="cd00093">
    <property type="entry name" value="HTH_XRE"/>
    <property type="match status" value="1"/>
</dbReference>
<keyword evidence="3" id="KW-1185">Reference proteome</keyword>